<sequence length="80" mass="9131">MTDNKRWTVTDFDEHTIHLKAPFRVLFNDNISLSRASITTVEERQGHDVIVVSTMDGRSYEVLRGVAHAQRSKTKEAFGL</sequence>
<gene>
    <name evidence="1" type="ORF">KGQ19_37130</name>
</gene>
<dbReference type="EMBL" id="JAAFYZ010000192">
    <property type="protein sequence ID" value="MBS2552493.1"/>
    <property type="molecule type" value="Genomic_DNA"/>
</dbReference>
<dbReference type="RefSeq" id="WP_212018124.1">
    <property type="nucleotide sequence ID" value="NZ_JAAFYZ010000192.1"/>
</dbReference>
<evidence type="ECO:0000313" key="1">
    <source>
        <dbReference type="EMBL" id="MBS2552493.1"/>
    </source>
</evidence>
<proteinExistence type="predicted"/>
<accession>A0ABS5L2E4</accession>
<dbReference type="Proteomes" id="UP000730482">
    <property type="component" value="Unassembled WGS sequence"/>
</dbReference>
<comment type="caution">
    <text evidence="1">The sequence shown here is derived from an EMBL/GenBank/DDBJ whole genome shotgun (WGS) entry which is preliminary data.</text>
</comment>
<organism evidence="1 2">
    <name type="scientific">Catenulispora pinistramenti</name>
    <dbReference type="NCBI Taxonomy" id="2705254"/>
    <lineage>
        <taxon>Bacteria</taxon>
        <taxon>Bacillati</taxon>
        <taxon>Actinomycetota</taxon>
        <taxon>Actinomycetes</taxon>
        <taxon>Catenulisporales</taxon>
        <taxon>Catenulisporaceae</taxon>
        <taxon>Catenulispora</taxon>
    </lineage>
</organism>
<evidence type="ECO:0000313" key="2">
    <source>
        <dbReference type="Proteomes" id="UP000730482"/>
    </source>
</evidence>
<protein>
    <submittedName>
        <fullName evidence="1">Uncharacterized protein</fullName>
    </submittedName>
</protein>
<name>A0ABS5L2E4_9ACTN</name>
<reference evidence="1 2" key="1">
    <citation type="submission" date="2020-02" db="EMBL/GenBank/DDBJ databases">
        <title>Acidophilic actinobacteria isolated from forest soil.</title>
        <authorList>
            <person name="Golinska P."/>
        </authorList>
    </citation>
    <scope>NUCLEOTIDE SEQUENCE [LARGE SCALE GENOMIC DNA]</scope>
    <source>
        <strain evidence="1 2">NL8</strain>
    </source>
</reference>
<keyword evidence="2" id="KW-1185">Reference proteome</keyword>